<keyword evidence="2" id="KW-1185">Reference proteome</keyword>
<dbReference type="RefSeq" id="WP_341835538.1">
    <property type="nucleotide sequence ID" value="NZ_CP149822.1"/>
</dbReference>
<dbReference type="Proteomes" id="UP001485459">
    <property type="component" value="Chromosome"/>
</dbReference>
<protein>
    <submittedName>
        <fullName evidence="1">Uncharacterized protein</fullName>
    </submittedName>
</protein>
<evidence type="ECO:0000313" key="2">
    <source>
        <dbReference type="Proteomes" id="UP001485459"/>
    </source>
</evidence>
<organism evidence="1 2">
    <name type="scientific">Chitinophaga pollutisoli</name>
    <dbReference type="NCBI Taxonomy" id="3133966"/>
    <lineage>
        <taxon>Bacteria</taxon>
        <taxon>Pseudomonadati</taxon>
        <taxon>Bacteroidota</taxon>
        <taxon>Chitinophagia</taxon>
        <taxon>Chitinophagales</taxon>
        <taxon>Chitinophagaceae</taxon>
        <taxon>Chitinophaga</taxon>
    </lineage>
</organism>
<evidence type="ECO:0000313" key="1">
    <source>
        <dbReference type="EMBL" id="WZN40623.1"/>
    </source>
</evidence>
<accession>A0ABZ2YM93</accession>
<gene>
    <name evidence="1" type="ORF">WJU16_21920</name>
</gene>
<proteinExistence type="predicted"/>
<dbReference type="EMBL" id="CP149822">
    <property type="protein sequence ID" value="WZN40623.1"/>
    <property type="molecule type" value="Genomic_DNA"/>
</dbReference>
<reference evidence="2" key="1">
    <citation type="submission" date="2024-03" db="EMBL/GenBank/DDBJ databases">
        <title>Chitinophaga horti sp. nov., isolated from garden soil.</title>
        <authorList>
            <person name="Lee D.S."/>
            <person name="Han D.M."/>
            <person name="Baek J.H."/>
            <person name="Choi D.G."/>
            <person name="Jeon J.H."/>
            <person name="Jeon C.O."/>
        </authorList>
    </citation>
    <scope>NUCLEOTIDE SEQUENCE [LARGE SCALE GENOMIC DNA]</scope>
    <source>
        <strain evidence="2">GPA1</strain>
    </source>
</reference>
<sequence>MDKSAGFDTGGESVLPENLTIMISPELGKLFPTRGFVPYHVWIDENGQVRLRGIMENTHPEKIRQLLDGENIDFIVDHPSDIDFRKVSLQQQFPDSNTAQLPGDIFFSGFRKDLSEAWGVTLLNIKDTVQQTRRTTLINHSVDELYMKVYMNSLRSDKKVLFGKAILNEVKNRTKVSRDPAFTGVRQTDAVFQQTGYCYERIMPLTTPDSIMETNMLEDLNHLFRLKLNVAASVEERLTDGYRLIKTERIGTSLAHDDLHYEMQPIHFIFKQSLPEAYLSTIVPRGMLIVDDTGIAGNTTMAFPALDYEIKSMEELRMILRKYGLDLVPGKVRVKMLVIKDV</sequence>
<name>A0ABZ2YM93_9BACT</name>